<protein>
    <recommendedName>
        <fullName evidence="4">Surface layer protein A domain-containing protein</fullName>
    </recommendedName>
</protein>
<evidence type="ECO:0008006" key="4">
    <source>
        <dbReference type="Google" id="ProtNLM"/>
    </source>
</evidence>
<evidence type="ECO:0000256" key="1">
    <source>
        <dbReference type="SAM" id="SignalP"/>
    </source>
</evidence>
<dbReference type="Proteomes" id="UP000751196">
    <property type="component" value="Unassembled WGS sequence"/>
</dbReference>
<sequence length="161" mass="18035">MKINKSILTGMTALSLFATSAAAATSAVTPVVSNAAAKKSEAKKSYTYYLIFKVVSKGHDTHYFKEIVKTEKITKEKMQKKGDRETVFIGPLSSGKMLYSIKNGDLVFKLKGNRIVRVQKGTTVYTSKKHKATKDSDFTLKGRIFRISKAEFNKLNREQTR</sequence>
<reference evidence="2 3" key="1">
    <citation type="submission" date="2021-06" db="EMBL/GenBank/DDBJ databases">
        <title>Draft genome sequence of a glucan synthesizing Apilactobacillus waqareii isolate HBW1.</title>
        <authorList>
            <person name="Anwar M.A."/>
        </authorList>
    </citation>
    <scope>NUCLEOTIDE SEQUENCE [LARGE SCALE GENOMIC DNA]</scope>
    <source>
        <strain evidence="2 3">HBW1</strain>
    </source>
</reference>
<name>A0ABS6M317_9LACO</name>
<keyword evidence="3" id="KW-1185">Reference proteome</keyword>
<keyword evidence="1" id="KW-0732">Signal</keyword>
<feature type="signal peptide" evidence="1">
    <location>
        <begin position="1"/>
        <end position="23"/>
    </location>
</feature>
<feature type="chain" id="PRO_5045718351" description="Surface layer protein A domain-containing protein" evidence="1">
    <location>
        <begin position="24"/>
        <end position="161"/>
    </location>
</feature>
<evidence type="ECO:0000313" key="2">
    <source>
        <dbReference type="EMBL" id="MBV0914583.1"/>
    </source>
</evidence>
<organism evidence="2 3">
    <name type="scientific">Apilactobacillus waqarii</name>
    <dbReference type="NCBI Taxonomy" id="2851006"/>
    <lineage>
        <taxon>Bacteria</taxon>
        <taxon>Bacillati</taxon>
        <taxon>Bacillota</taxon>
        <taxon>Bacilli</taxon>
        <taxon>Lactobacillales</taxon>
        <taxon>Lactobacillaceae</taxon>
        <taxon>Apilactobacillus</taxon>
    </lineage>
</organism>
<dbReference type="RefSeq" id="WP_217303963.1">
    <property type="nucleotide sequence ID" value="NZ_JAHQYH010000002.1"/>
</dbReference>
<proteinExistence type="predicted"/>
<dbReference type="EMBL" id="JAHQYH010000002">
    <property type="protein sequence ID" value="MBV0914583.1"/>
    <property type="molecule type" value="Genomic_DNA"/>
</dbReference>
<comment type="caution">
    <text evidence="2">The sequence shown here is derived from an EMBL/GenBank/DDBJ whole genome shotgun (WGS) entry which is preliminary data.</text>
</comment>
<accession>A0ABS6M317</accession>
<evidence type="ECO:0000313" key="3">
    <source>
        <dbReference type="Proteomes" id="UP000751196"/>
    </source>
</evidence>
<gene>
    <name evidence="2" type="ORF">KTJ72_01535</name>
</gene>